<name>M0ZXI9_SOLTU</name>
<organism evidence="1 2">
    <name type="scientific">Solanum tuberosum</name>
    <name type="common">Potato</name>
    <dbReference type="NCBI Taxonomy" id="4113"/>
    <lineage>
        <taxon>Eukaryota</taxon>
        <taxon>Viridiplantae</taxon>
        <taxon>Streptophyta</taxon>
        <taxon>Embryophyta</taxon>
        <taxon>Tracheophyta</taxon>
        <taxon>Spermatophyta</taxon>
        <taxon>Magnoliopsida</taxon>
        <taxon>eudicotyledons</taxon>
        <taxon>Gunneridae</taxon>
        <taxon>Pentapetalae</taxon>
        <taxon>asterids</taxon>
        <taxon>lamiids</taxon>
        <taxon>Solanales</taxon>
        <taxon>Solanaceae</taxon>
        <taxon>Solanoideae</taxon>
        <taxon>Solaneae</taxon>
        <taxon>Solanum</taxon>
    </lineage>
</organism>
<dbReference type="Proteomes" id="UP000011115">
    <property type="component" value="Unassembled WGS sequence"/>
</dbReference>
<dbReference type="EnsemblPlants" id="PGSC0003DMT400010139">
    <property type="protein sequence ID" value="PGSC0003DMT400010139"/>
    <property type="gene ID" value="PGSC0003DMG402003973"/>
</dbReference>
<keyword evidence="2" id="KW-1185">Reference proteome</keyword>
<proteinExistence type="predicted"/>
<dbReference type="InParanoid" id="M0ZXI9"/>
<evidence type="ECO:0000313" key="2">
    <source>
        <dbReference type="Proteomes" id="UP000011115"/>
    </source>
</evidence>
<reference evidence="1" key="2">
    <citation type="submission" date="2015-06" db="UniProtKB">
        <authorList>
            <consortium name="EnsemblPlants"/>
        </authorList>
    </citation>
    <scope>IDENTIFICATION</scope>
    <source>
        <strain evidence="1">DM1-3 516 R44</strain>
    </source>
</reference>
<accession>M0ZXI9</accession>
<dbReference type="Gramene" id="PGSC0003DMT400010139">
    <property type="protein sequence ID" value="PGSC0003DMT400010139"/>
    <property type="gene ID" value="PGSC0003DMG402003973"/>
</dbReference>
<dbReference type="HOGENOM" id="CLU_2659309_0_0_1"/>
<dbReference type="AlphaFoldDB" id="M0ZXI9"/>
<evidence type="ECO:0000313" key="1">
    <source>
        <dbReference type="EnsemblPlants" id="PGSC0003DMT400010139"/>
    </source>
</evidence>
<dbReference type="PaxDb" id="4113-PGSC0003DMT400010139"/>
<reference evidence="2" key="1">
    <citation type="journal article" date="2011" name="Nature">
        <title>Genome sequence and analysis of the tuber crop potato.</title>
        <authorList>
            <consortium name="The Potato Genome Sequencing Consortium"/>
        </authorList>
    </citation>
    <scope>NUCLEOTIDE SEQUENCE [LARGE SCALE GENOMIC DNA]</scope>
    <source>
        <strain evidence="2">cv. DM1-3 516 R44</strain>
    </source>
</reference>
<sequence>MRTSRGWIDDKWLEVKGKKDIKSFINSSLSDVSKCSIKEPDKCEKQMLPSLWHLKTTKWRQLLNTQLRIKTLMCLN</sequence>
<protein>
    <submittedName>
        <fullName evidence="1">Uncharacterized protein</fullName>
    </submittedName>
</protein>